<keyword evidence="7 8" id="KW-0472">Membrane</keyword>
<evidence type="ECO:0000256" key="3">
    <source>
        <dbReference type="ARBA" id="ARBA00022676"/>
    </source>
</evidence>
<keyword evidence="4" id="KW-0808">Transferase</keyword>
<feature type="transmembrane region" description="Helical" evidence="8">
    <location>
        <begin position="304"/>
        <end position="322"/>
    </location>
</feature>
<evidence type="ECO:0000313" key="9">
    <source>
        <dbReference type="EMBL" id="OGK15101.1"/>
    </source>
</evidence>
<organism evidence="9 10">
    <name type="scientific">Candidatus Roizmanbacteria bacterium RIFCSPHIGHO2_01_FULL_39_12c</name>
    <dbReference type="NCBI Taxonomy" id="1802031"/>
    <lineage>
        <taxon>Bacteria</taxon>
        <taxon>Candidatus Roizmaniibacteriota</taxon>
    </lineage>
</organism>
<feature type="transmembrane region" description="Helical" evidence="8">
    <location>
        <begin position="525"/>
        <end position="546"/>
    </location>
</feature>
<keyword evidence="3" id="KW-0328">Glycosyltransferase</keyword>
<keyword evidence="5 8" id="KW-0812">Transmembrane</keyword>
<feature type="transmembrane region" description="Helical" evidence="8">
    <location>
        <begin position="397"/>
        <end position="423"/>
    </location>
</feature>
<feature type="transmembrane region" description="Helical" evidence="8">
    <location>
        <begin position="580"/>
        <end position="602"/>
    </location>
</feature>
<gene>
    <name evidence="9" type="ORF">A2774_01475</name>
</gene>
<dbReference type="EMBL" id="MFZG01000041">
    <property type="protein sequence ID" value="OGK15101.1"/>
    <property type="molecule type" value="Genomic_DNA"/>
</dbReference>
<evidence type="ECO:0000256" key="6">
    <source>
        <dbReference type="ARBA" id="ARBA00022989"/>
    </source>
</evidence>
<comment type="caution">
    <text evidence="9">The sequence shown here is derived from an EMBL/GenBank/DDBJ whole genome shotgun (WGS) entry which is preliminary data.</text>
</comment>
<evidence type="ECO:0000256" key="1">
    <source>
        <dbReference type="ARBA" id="ARBA00004651"/>
    </source>
</evidence>
<dbReference type="AlphaFoldDB" id="A0A1F7G865"/>
<protein>
    <recommendedName>
        <fullName evidence="11">Glycosyltransferase RgtA/B/C/D-like domain-containing protein</fullName>
    </recommendedName>
</protein>
<evidence type="ECO:0000256" key="4">
    <source>
        <dbReference type="ARBA" id="ARBA00022679"/>
    </source>
</evidence>
<feature type="transmembrane region" description="Helical" evidence="8">
    <location>
        <begin position="367"/>
        <end position="385"/>
    </location>
</feature>
<comment type="subcellular location">
    <subcellularLocation>
        <location evidence="1">Cell membrane</location>
        <topology evidence="1">Multi-pass membrane protein</topology>
    </subcellularLocation>
</comment>
<dbReference type="GO" id="GO:0016763">
    <property type="term" value="F:pentosyltransferase activity"/>
    <property type="evidence" value="ECO:0007669"/>
    <property type="project" value="TreeGrafter"/>
</dbReference>
<feature type="transmembrane region" description="Helical" evidence="8">
    <location>
        <begin position="435"/>
        <end position="455"/>
    </location>
</feature>
<dbReference type="GO" id="GO:0009103">
    <property type="term" value="P:lipopolysaccharide biosynthetic process"/>
    <property type="evidence" value="ECO:0007669"/>
    <property type="project" value="UniProtKB-ARBA"/>
</dbReference>
<feature type="transmembrane region" description="Helical" evidence="8">
    <location>
        <begin position="552"/>
        <end position="568"/>
    </location>
</feature>
<dbReference type="PANTHER" id="PTHR33908">
    <property type="entry name" value="MANNOSYLTRANSFERASE YKCB-RELATED"/>
    <property type="match status" value="1"/>
</dbReference>
<evidence type="ECO:0000256" key="5">
    <source>
        <dbReference type="ARBA" id="ARBA00022692"/>
    </source>
</evidence>
<evidence type="ECO:0000256" key="2">
    <source>
        <dbReference type="ARBA" id="ARBA00022475"/>
    </source>
</evidence>
<feature type="transmembrane region" description="Helical" evidence="8">
    <location>
        <begin position="494"/>
        <end position="518"/>
    </location>
</feature>
<keyword evidence="2" id="KW-1003">Cell membrane</keyword>
<name>A0A1F7G865_9BACT</name>
<dbReference type="Proteomes" id="UP000177208">
    <property type="component" value="Unassembled WGS sequence"/>
</dbReference>
<feature type="transmembrane region" description="Helical" evidence="8">
    <location>
        <begin position="176"/>
        <end position="200"/>
    </location>
</feature>
<evidence type="ECO:0000313" key="10">
    <source>
        <dbReference type="Proteomes" id="UP000177208"/>
    </source>
</evidence>
<keyword evidence="6 8" id="KW-1133">Transmembrane helix</keyword>
<feature type="transmembrane region" description="Helical" evidence="8">
    <location>
        <begin position="221"/>
        <end position="243"/>
    </location>
</feature>
<evidence type="ECO:0000256" key="8">
    <source>
        <dbReference type="SAM" id="Phobius"/>
    </source>
</evidence>
<accession>A0A1F7G865</accession>
<proteinExistence type="predicted"/>
<reference evidence="9 10" key="1">
    <citation type="journal article" date="2016" name="Nat. Commun.">
        <title>Thousands of microbial genomes shed light on interconnected biogeochemical processes in an aquifer system.</title>
        <authorList>
            <person name="Anantharaman K."/>
            <person name="Brown C.T."/>
            <person name="Hug L.A."/>
            <person name="Sharon I."/>
            <person name="Castelle C.J."/>
            <person name="Probst A.J."/>
            <person name="Thomas B.C."/>
            <person name="Singh A."/>
            <person name="Wilkins M.J."/>
            <person name="Karaoz U."/>
            <person name="Brodie E.L."/>
            <person name="Williams K.H."/>
            <person name="Hubbard S.S."/>
            <person name="Banfield J.F."/>
        </authorList>
    </citation>
    <scope>NUCLEOTIDE SEQUENCE [LARGE SCALE GENOMIC DNA]</scope>
</reference>
<dbReference type="PANTHER" id="PTHR33908:SF11">
    <property type="entry name" value="MEMBRANE PROTEIN"/>
    <property type="match status" value="1"/>
</dbReference>
<dbReference type="GO" id="GO:0005886">
    <property type="term" value="C:plasma membrane"/>
    <property type="evidence" value="ECO:0007669"/>
    <property type="project" value="UniProtKB-SubCell"/>
</dbReference>
<sequence length="708" mass="80839">MYKKKGLILLFLINALILGAYFVCKSFASSEITVRVYNNNYSVYLNNRLIDKIKDQSFNAGGLSVYPENFNIPYDSPIKPKVEKIEIKDLKGRTLFSEKNTSSTGYKNWENFAAKIKIKGVPSLILTLHEQKNSDGIVLVLRGFFDIDYGIKKIVDGRETILTSHTDFDLGIIPGLALNALLFLQSFPSVLLLIALNLLLLFSIPKKIKIELSLSDKTKKVIYLFLVTLLIATSFMLLLFINLELLEGVPHVPDSIIYMMQAKIFARGKIFASPEIFKSYYQFFDSLRGGMLYLNEKWFSQYPFGHPLILAIGVILGMPWLIPPIVSTATLILLTLLFNSFFGRKITILLLFITLLSPLFQSNGANFMSHGSALFFSVGFVFFFFRTLKYNSPLDPFLSSLFFGLFFNTRILTAFALFVPFSLYAILNLKQRRRLILFLPGLIIFFLLYLGYNWALTGNPLINPYQLSDTPPLGFSPEHTLGSALLDSLTNSSIFLSFVFGWPQKLTLLWVFVALILPPLKKTDLLFLTAIISIISAWLLFDGSYIMYGPRYYYEILPFVLFLTGSGISKLMKITMRQNLIFSLNAIFILLLSFRLINGWLLNQQKLWEISETPSTVWELRGFNNVNSKLLKLVNLKSIHNALIFVKPCTHWWCDAVPASYNNPDFNGDIIWAKDLGFKNKELFKAFPNRKYYLADYETVSIVSYDLK</sequence>
<evidence type="ECO:0000256" key="7">
    <source>
        <dbReference type="ARBA" id="ARBA00023136"/>
    </source>
</evidence>
<evidence type="ECO:0008006" key="11">
    <source>
        <dbReference type="Google" id="ProtNLM"/>
    </source>
</evidence>
<dbReference type="InterPro" id="IPR050297">
    <property type="entry name" value="LipidA_mod_glycosyltrf_83"/>
</dbReference>